<evidence type="ECO:0000256" key="1">
    <source>
        <dbReference type="SAM" id="Coils"/>
    </source>
</evidence>
<feature type="region of interest" description="Disordered" evidence="2">
    <location>
        <begin position="49"/>
        <end position="78"/>
    </location>
</feature>
<keyword evidence="3" id="KW-1133">Transmembrane helix</keyword>
<feature type="coiled-coil region" evidence="1">
    <location>
        <begin position="989"/>
        <end position="1049"/>
    </location>
</feature>
<feature type="coiled-coil region" evidence="1">
    <location>
        <begin position="2204"/>
        <end position="2231"/>
    </location>
</feature>
<organism evidence="4 5">
    <name type="scientific">Plasmodium chabaudi chabaudi</name>
    <dbReference type="NCBI Taxonomy" id="31271"/>
    <lineage>
        <taxon>Eukaryota</taxon>
        <taxon>Sar</taxon>
        <taxon>Alveolata</taxon>
        <taxon>Apicomplexa</taxon>
        <taxon>Aconoidasida</taxon>
        <taxon>Haemosporida</taxon>
        <taxon>Plasmodiidae</taxon>
        <taxon>Plasmodium</taxon>
        <taxon>Plasmodium (Vinckeia)</taxon>
    </lineage>
</organism>
<evidence type="ECO:0000313" key="4">
    <source>
        <dbReference type="EMBL" id="SCL83309.1"/>
    </source>
</evidence>
<name>A0A1D3L722_PLACU</name>
<feature type="transmembrane region" description="Helical" evidence="3">
    <location>
        <begin position="5"/>
        <end position="27"/>
    </location>
</feature>
<feature type="coiled-coil region" evidence="1">
    <location>
        <begin position="2412"/>
        <end position="2439"/>
    </location>
</feature>
<keyword evidence="3" id="KW-0472">Membrane</keyword>
<feature type="coiled-coil region" evidence="1">
    <location>
        <begin position="1640"/>
        <end position="1691"/>
    </location>
</feature>
<feature type="compositionally biased region" description="Low complexity" evidence="2">
    <location>
        <begin position="2656"/>
        <end position="2670"/>
    </location>
</feature>
<keyword evidence="1" id="KW-0175">Coiled coil</keyword>
<feature type="coiled-coil region" evidence="1">
    <location>
        <begin position="1362"/>
        <end position="1393"/>
    </location>
</feature>
<dbReference type="InterPro" id="IPR006499">
    <property type="entry name" value="Reticulocyte-bd"/>
</dbReference>
<accession>A0A1D3L722</accession>
<dbReference type="EMBL" id="FMIM01000054">
    <property type="protein sequence ID" value="SCL83309.1"/>
    <property type="molecule type" value="Genomic_DNA"/>
</dbReference>
<feature type="coiled-coil region" evidence="1">
    <location>
        <begin position="2700"/>
        <end position="2727"/>
    </location>
</feature>
<feature type="coiled-coil region" evidence="1">
    <location>
        <begin position="2041"/>
        <end position="2091"/>
    </location>
</feature>
<dbReference type="Proteomes" id="UP000195489">
    <property type="component" value="Unassembled WGS sequence"/>
</dbReference>
<protein>
    <submittedName>
        <fullName evidence="4">Reticulocyte binding protein, putative</fullName>
    </submittedName>
</protein>
<sequence>MMKKIIYITTTYVILFISSEIICGQLFGENTSKHGKQLNDFNPNHNFKKWGFNKSHSSNEEQDNNQHDASNDENNGEFDSINIESFENKDNAQNTQYPLYNEPKNKKYLASLKNVSHGNEQANKKVTIAKNLSIPNFNVPEFDSSLFNVTDIIYGANIVNENISFVYVKLRTFEELRDILYKSYRDKYNELKDVASAPDQINKELNEIFKKHQPSRDNVINEMTNLHNPLYNFYNKPSMDNYKLYTSSQKKYVKNLISALKKVESQIEKYISSMSNTYESLGINKPEELKGIIKNYTEDVIKQNKKILDSIKDRSFLDDNKTIPFIEFLIDTLNSEKKLQTIKNKLIFLLNQFKDLRERYFWHRLVCNNILKFLNSYKAYKVPHLSKEYFDHFRTVTSKLSIIIYNNERLSSLEKLDNYLKEVLFQIFKMLGKLLIDTPDPQNNLKFKDDIYEFDTSTPKSKFTLLKNKFVEIFKNEWKFNNNKTIEGDDSINNNMILISNYMNEFKNLIDSMESSQKNGFEEKNKTLDEIHNKLDKKTYEERKEGFKSSLELANQWETKKTEILTKLNKENDETVQLEKKINELFKKCSDIIAERKYVEDLKLELNKKIKGMSDKKEYIKKAIDLDKEIKEKVVYIEELSKQSPYKIDKYIEQKDTICNIIKSEFDQIYVGDTNKLYTELSSIVEENAIDSTEDKTQLEALTSKINDKYNNIQSMGINTDASHLNIVNDNKNTLLKTILESKKYIYDEINNELNKMLDNFKNKETNLLSNISDYSKHNDELSKYKTTISEIRNKYNEKVNIANIQEEETREIYEKSKEYMTKISANEDEILKNINEVKYMKTKFLDKVNAYIKFDNNYKENVDSEHNQFITLTNKIDTDVSRNELSKYGQKLDDSKALIDQTNKYIEEEYQNINTLKKANEYIKVCKNTTELIKNFRNKHSELSEILNKNIETIKDTTSIKKSYTDNFLNTLTNKKNEFDKIFIDASLNDYEQTNNKLEQYFNSLIENLGKNPENTQLQQFNEKEKAVDDIKQKNEHMDKNISNIEKAIYTSIHNINEEIENEIGKNIELLNTQVLEKVTANATNLNQIKEKLKLYNFDDFGEEGNIKYADEITKIKDDIETLNKKIDEKIETLTEIKKKSEGYIDEIKTQIDKSENAADKTIYNDDPKEIDKKIKNIVAKIDKKKNIHEDINKLLNKISEIESDKTALDKVKDINVSYGKSLSTLFLEKISEEEKKSKDMTKSIETYIENLDNIKNKSNEIQIEMGINGEALKILHDEDKKYHNINKENEKYFLDIHEKSLKLKNDISGTSNINDIKKELQLNVANAQNHNDEINHYLKKISNIYNILKSNSIQNIVDKVIEYTNKIEENNKNIKNELDKTQTLVNTLNNKLDLKACKSKLESTIDDKDIDDCINKITDLKNFMLNEEDNLNTCYKNSEGYNKIALLNFKNIEMTDIQSQYILATKSDLDTHNHDYNINKLKEHKDKSITYKNEIDNNIKTLEENKKSFEQYKQETTVLLNKYSALALKNKFDKTKKDSEFIIKEIKDAHNNCISQAEKYEQKMSIIKNEQVRIDDSNANNDKSNKAIIGIQASLEKFETRLLKINEIRKKSNDCLKETENIEKQISSLSINSQDTELKNNEIKLDNFKKILSSLKDKKKHIEDQAKELNEVNSQIENIESDVNKYKKDYEIGIIEKIYEIFKVNKDQIESTKELINPTIQNIISSFNTNDLEGIDTNANLEKYNTEMNDIYEEFNKSYNIMKNCLETVSKEPIEYDLIKNTRIIAQNELLKNIESKEKAKSYLDDAKVNEFDRIATYFHNQLNALNDKFNNEYLKINEGFDNISKYIDNVKNSTDENLLLDILNQTKQEYSNIIRKTYYSYKYEAENIFLNISKLANSLNIQIQNSSGINLFRNTNIGILSYLDSNTEDTLTFIPSSLNKLETYTKIHNSYNALLNIFKKSQDLHKKEHHTLNLMFENRRLYEKVHVANELKGILSDIIYKKENILNDVKLVLGKSNELNQILLNYQNYDTILEPSKYDQIKTKIDNYEQEKDNLGINFNVTTVEEKLDSIIKSIEELGNNYDSSEENTNLLQYKKKQNDLTKAFNTEIKTTEDKVIEKNNLIDKLIEMRKDCLLFMNTTLVETFKNKSTDYSEFITSATKFSKEFLKYIDDTSNFLNDDIDALQTKYNLNLTSKHVISKYADATNDNNDLIEKEKEATQAINNLTKLFSIDLQNVDDNTLYNNNLQMIYFDSEAQKSIEHIRQLYKKMQTFKLSSIDHINEKYFDISKLFDNIIQSQKNKLTENLNNLKEIEQYISDEKNNFLHIRKESINPNFNTLKEIHNNIIARESQIHEIENISSKENENIALYVDSITKLMEKIENILNYVTSHENDHNITNQDIQDNDENHVSKVKDNLKNTIQSFQQIQEEINETKTQFYDNDTINDIKTTISQNINDVKTHFSKDLTIESELTHIQYNLSDIKNASYESQSNQIANYANTIQNYIEEQNKKIGNNTNINEIDNTIKQIINYNNESETKLEQISNHRKHVSSITTDIINLLTSIKSEYNYNNTLFNDAIKHEEDSHNLIYDLNKSRNILNNLIRQNKKTIEKLGYKKENIQNRNNLHTINRQQEIKEKKHASNTHQNDTNDVKYKTQNSSDSDQDNTSKPRNIISYMKYAGVVALGFVTGYVINKFRKKNETNETNETKETDLEETENVYDTMKSRYYKRGEEIAEINMNED</sequence>
<proteinExistence type="predicted"/>
<feature type="coiled-coil region" evidence="1">
    <location>
        <begin position="1239"/>
        <end position="1266"/>
    </location>
</feature>
<dbReference type="NCBIfam" id="TIGR01612">
    <property type="entry name" value="235kDa-fam"/>
    <property type="match status" value="1"/>
</dbReference>
<evidence type="ECO:0000313" key="5">
    <source>
        <dbReference type="Proteomes" id="UP000195489"/>
    </source>
</evidence>
<feature type="coiled-coil region" evidence="1">
    <location>
        <begin position="747"/>
        <end position="795"/>
    </location>
</feature>
<gene>
    <name evidence="4" type="primary">Pc235</name>
    <name evidence="4" type="ORF">PCHCB_000498900</name>
</gene>
<feature type="region of interest" description="Disordered" evidence="2">
    <location>
        <begin position="2637"/>
        <end position="2670"/>
    </location>
</feature>
<feature type="coiled-coil region" evidence="1">
    <location>
        <begin position="1107"/>
        <end position="1141"/>
    </location>
</feature>
<evidence type="ECO:0000256" key="3">
    <source>
        <dbReference type="SAM" id="Phobius"/>
    </source>
</evidence>
<keyword evidence="3" id="KW-0812">Transmembrane</keyword>
<reference evidence="4 5" key="1">
    <citation type="submission" date="2016-08" db="EMBL/GenBank/DDBJ databases">
        <authorList>
            <consortium name="Pathogen Informatics"/>
        </authorList>
    </citation>
    <scope>NUCLEOTIDE SEQUENCE [LARGE SCALE GENOMIC DNA]</scope>
    <source>
        <strain evidence="4 5">CB</strain>
    </source>
</reference>
<evidence type="ECO:0000256" key="2">
    <source>
        <dbReference type="SAM" id="MobiDB-lite"/>
    </source>
</evidence>